<dbReference type="EMBL" id="JBHLUH010000064">
    <property type="protein sequence ID" value="MFC0532072.1"/>
    <property type="molecule type" value="Genomic_DNA"/>
</dbReference>
<evidence type="ECO:0000313" key="1">
    <source>
        <dbReference type="EMBL" id="MFC0532072.1"/>
    </source>
</evidence>
<protein>
    <submittedName>
        <fullName evidence="1">Transcriptional regulator</fullName>
    </submittedName>
</protein>
<keyword evidence="2" id="KW-1185">Reference proteome</keyword>
<accession>A0ABV6MBJ1</accession>
<organism evidence="1 2">
    <name type="scientific">Phytohabitans kaempferiae</name>
    <dbReference type="NCBI Taxonomy" id="1620943"/>
    <lineage>
        <taxon>Bacteria</taxon>
        <taxon>Bacillati</taxon>
        <taxon>Actinomycetota</taxon>
        <taxon>Actinomycetes</taxon>
        <taxon>Micromonosporales</taxon>
        <taxon>Micromonosporaceae</taxon>
    </lineage>
</organism>
<dbReference type="SUPFAM" id="SSF48452">
    <property type="entry name" value="TPR-like"/>
    <property type="match status" value="1"/>
</dbReference>
<dbReference type="RefSeq" id="WP_377257569.1">
    <property type="nucleotide sequence ID" value="NZ_JBHLUH010000064.1"/>
</dbReference>
<gene>
    <name evidence="1" type="ORF">ACFFIA_30915</name>
</gene>
<dbReference type="Gene3D" id="1.25.40.10">
    <property type="entry name" value="Tetratricopeptide repeat domain"/>
    <property type="match status" value="1"/>
</dbReference>
<name>A0ABV6MBJ1_9ACTN</name>
<dbReference type="Proteomes" id="UP001589867">
    <property type="component" value="Unassembled WGS sequence"/>
</dbReference>
<dbReference type="InterPro" id="IPR011990">
    <property type="entry name" value="TPR-like_helical_dom_sf"/>
</dbReference>
<reference evidence="1 2" key="1">
    <citation type="submission" date="2024-09" db="EMBL/GenBank/DDBJ databases">
        <authorList>
            <person name="Sun Q."/>
            <person name="Mori K."/>
        </authorList>
    </citation>
    <scope>NUCLEOTIDE SEQUENCE [LARGE SCALE GENOMIC DNA]</scope>
    <source>
        <strain evidence="1 2">TBRC 3947</strain>
    </source>
</reference>
<sequence>METFGEAVRRLSGSESLRSVARRAHLDAAHLSRIVRGIRPPTHLYASALDEAFGTDELVAMVRQRPVGEWTVDSEHWRHRDFEALAAMLLAETPTADNALRLAHEWLIADPPQVYEVRAGRRIGNSTVEHVIERVQQLRLLDDHLGGMSTYEVVTAELAATAGILREASYTEVVGRRLLVAIAELCQLAGWVASDAGHYADAQRLYLAGVRAAHAGGDTPGAANNLSSLSYQVANIGDPREAVMLARSAVRGAGRSATATTRALLLERLSWAHARAREAGQAERSLGAVDDAYSGRKPEDDPPWTYWLSCKEVEVMAGRVWTELRRPLRAVPILERATAGYDENAARETSLYLTWLAESLLQAGEVERAAEAASRALRLSRHAGSVRADGRVQTLRRLLGEYRGTPAADDFEEEYHAAVKSNDRESGAAG</sequence>
<comment type="caution">
    <text evidence="1">The sequence shown here is derived from an EMBL/GenBank/DDBJ whole genome shotgun (WGS) entry which is preliminary data.</text>
</comment>
<proteinExistence type="predicted"/>
<evidence type="ECO:0000313" key="2">
    <source>
        <dbReference type="Proteomes" id="UP001589867"/>
    </source>
</evidence>